<protein>
    <recommendedName>
        <fullName evidence="3">Pentapeptide repeat-containing protein</fullName>
    </recommendedName>
</protein>
<evidence type="ECO:0000313" key="2">
    <source>
        <dbReference type="Proteomes" id="UP000271624"/>
    </source>
</evidence>
<dbReference type="Pfam" id="PF00805">
    <property type="entry name" value="Pentapeptide"/>
    <property type="match status" value="6"/>
</dbReference>
<comment type="caution">
    <text evidence="1">The sequence shown here is derived from an EMBL/GenBank/DDBJ whole genome shotgun (WGS) entry which is preliminary data.</text>
</comment>
<dbReference type="PANTHER" id="PTHR14136">
    <property type="entry name" value="BTB_POZ DOMAIN-CONTAINING PROTEIN KCTD9"/>
    <property type="match status" value="1"/>
</dbReference>
<organism evidence="1 2">
    <name type="scientific">Dulcicalothrix desertica PCC 7102</name>
    <dbReference type="NCBI Taxonomy" id="232991"/>
    <lineage>
        <taxon>Bacteria</taxon>
        <taxon>Bacillati</taxon>
        <taxon>Cyanobacteriota</taxon>
        <taxon>Cyanophyceae</taxon>
        <taxon>Nostocales</taxon>
        <taxon>Calotrichaceae</taxon>
        <taxon>Dulcicalothrix</taxon>
    </lineage>
</organism>
<evidence type="ECO:0008006" key="3">
    <source>
        <dbReference type="Google" id="ProtNLM"/>
    </source>
</evidence>
<dbReference type="Proteomes" id="UP000271624">
    <property type="component" value="Unassembled WGS sequence"/>
</dbReference>
<evidence type="ECO:0000313" key="1">
    <source>
        <dbReference type="EMBL" id="RUT04852.1"/>
    </source>
</evidence>
<keyword evidence="2" id="KW-1185">Reference proteome</keyword>
<dbReference type="OrthoDB" id="477866at2"/>
<reference evidence="1" key="1">
    <citation type="submission" date="2018-12" db="EMBL/GenBank/DDBJ databases">
        <authorList>
            <person name="Will S."/>
            <person name="Neumann-Schaal M."/>
            <person name="Henke P."/>
        </authorList>
    </citation>
    <scope>NUCLEOTIDE SEQUENCE</scope>
    <source>
        <strain evidence="1">PCC 7102</strain>
    </source>
</reference>
<dbReference type="Gene3D" id="2.160.20.80">
    <property type="entry name" value="E3 ubiquitin-protein ligase SopA"/>
    <property type="match status" value="4"/>
</dbReference>
<dbReference type="AlphaFoldDB" id="A0A433VFH4"/>
<accession>A0A433VFH4</accession>
<dbReference type="EMBL" id="RSCL01000010">
    <property type="protein sequence ID" value="RUT04852.1"/>
    <property type="molecule type" value="Genomic_DNA"/>
</dbReference>
<proteinExistence type="predicted"/>
<dbReference type="InterPro" id="IPR051082">
    <property type="entry name" value="Pentapeptide-BTB/POZ_domain"/>
</dbReference>
<reference evidence="1" key="2">
    <citation type="journal article" date="2019" name="Genome Biol. Evol.">
        <title>Day and night: Metabolic profiles and evolutionary relationships of six axenic non-marine cyanobacteria.</title>
        <authorList>
            <person name="Will S.E."/>
            <person name="Henke P."/>
            <person name="Boedeker C."/>
            <person name="Huang S."/>
            <person name="Brinkmann H."/>
            <person name="Rohde M."/>
            <person name="Jarek M."/>
            <person name="Friedl T."/>
            <person name="Seufert S."/>
            <person name="Schumacher M."/>
            <person name="Overmann J."/>
            <person name="Neumann-Schaal M."/>
            <person name="Petersen J."/>
        </authorList>
    </citation>
    <scope>NUCLEOTIDE SEQUENCE [LARGE SCALE GENOMIC DNA]</scope>
    <source>
        <strain evidence="1">PCC 7102</strain>
    </source>
</reference>
<dbReference type="InterPro" id="IPR001646">
    <property type="entry name" value="5peptide_repeat"/>
</dbReference>
<dbReference type="SUPFAM" id="SSF141571">
    <property type="entry name" value="Pentapeptide repeat-like"/>
    <property type="match status" value="2"/>
</dbReference>
<name>A0A433VFH4_9CYAN</name>
<gene>
    <name evidence="1" type="ORF">DSM106972_044220</name>
</gene>
<dbReference type="RefSeq" id="WP_127082812.1">
    <property type="nucleotide sequence ID" value="NZ_RSCL01000010.1"/>
</dbReference>
<dbReference type="PANTHER" id="PTHR14136:SF17">
    <property type="entry name" value="BTB_POZ DOMAIN-CONTAINING PROTEIN KCTD9"/>
    <property type="match status" value="1"/>
</dbReference>
<sequence>MSDLSQVWKQLGTYVRGSWVHQKLNNGSVVGKVGRTLRKSGNGKAKKREFGTKNVQQLLMNEELYSRFTEWGQVIEQDVWLIDDTAFYTELYNLLGESALKAENVELVIARLSENNKFYPIKVFERLNNFYQRWCQGEFIDALPDANFPQQKMLQVKAKNLKLGLRAVDIYTGLNVLILLFELHRYARQSEELKQKIIFYPSGQPDTANFFTSQLLRVINYSDSIEVGNFASTVGEFLYAGNFSGAYLGDANLTGVNFTNAILTGTYLGNANFTGANLSSANLGAANLGDANLSGANLSSAILRRADLSSANFSGANLQNANLSGADLNYADLSSSNLDSANLRGANLTGANLRDAVISHAIFKSVTCFGANLSGANLEGADLSQADLCRADVSGVNFMNANLTGINLSDSILFSANLQNAILHAADLSYAKLSGACFNGANLNSCILLGADLSRVNVSNVNLSEADLSGVNLSEADLHGADLSEAVLCGTDMSYANLTGANLNSSNLTGAIFNGADLSYTNLSYAILENVDLTGANLEGIIWNDNQTWKGVRGLETAVNVPAALLATDD</sequence>